<comment type="caution">
    <text evidence="1">Lacks conserved residue(s) required for the propagation of feature annotation.</text>
</comment>
<organism evidence="3 4">
    <name type="scientific">Phytophthora sojae (strain P6497)</name>
    <name type="common">Soybean stem and root rot agent</name>
    <name type="synonym">Phytophthora megasperma f. sp. glycines</name>
    <dbReference type="NCBI Taxonomy" id="1094619"/>
    <lineage>
        <taxon>Eukaryota</taxon>
        <taxon>Sar</taxon>
        <taxon>Stramenopiles</taxon>
        <taxon>Oomycota</taxon>
        <taxon>Peronosporomycetes</taxon>
        <taxon>Peronosporales</taxon>
        <taxon>Peronosporaceae</taxon>
        <taxon>Phytophthora</taxon>
    </lineage>
</organism>
<dbReference type="InterPro" id="IPR036961">
    <property type="entry name" value="Kinesin_motor_dom_sf"/>
</dbReference>
<dbReference type="AlphaFoldDB" id="G5AGS8"/>
<dbReference type="Proteomes" id="UP000002640">
    <property type="component" value="Unassembled WGS sequence"/>
</dbReference>
<feature type="domain" description="Kinesin motor" evidence="2">
    <location>
        <begin position="142"/>
        <end position="208"/>
    </location>
</feature>
<dbReference type="GO" id="GO:0005524">
    <property type="term" value="F:ATP binding"/>
    <property type="evidence" value="ECO:0007669"/>
    <property type="project" value="InterPro"/>
</dbReference>
<accession>G5AGS8</accession>
<keyword evidence="4" id="KW-1185">Reference proteome</keyword>
<dbReference type="InterPro" id="IPR027417">
    <property type="entry name" value="P-loop_NTPase"/>
</dbReference>
<evidence type="ECO:0000313" key="3">
    <source>
        <dbReference type="EMBL" id="EGZ05358.1"/>
    </source>
</evidence>
<dbReference type="STRING" id="1094619.G5AGS8"/>
<dbReference type="KEGG" id="psoj:PHYSODRAFT_248072"/>
<dbReference type="GO" id="GO:0003777">
    <property type="term" value="F:microtubule motor activity"/>
    <property type="evidence" value="ECO:0007669"/>
    <property type="project" value="InterPro"/>
</dbReference>
<evidence type="ECO:0000313" key="4">
    <source>
        <dbReference type="Proteomes" id="UP000002640"/>
    </source>
</evidence>
<dbReference type="RefSeq" id="XP_009539279.1">
    <property type="nucleotide sequence ID" value="XM_009540984.1"/>
</dbReference>
<proteinExistence type="inferred from homology"/>
<evidence type="ECO:0000256" key="1">
    <source>
        <dbReference type="PROSITE-ProRule" id="PRU00283"/>
    </source>
</evidence>
<dbReference type="Pfam" id="PF00225">
    <property type="entry name" value="Kinesin"/>
    <property type="match status" value="1"/>
</dbReference>
<name>G5AGS8_PHYSP</name>
<dbReference type="GeneID" id="20637788"/>
<dbReference type="GO" id="GO:0008017">
    <property type="term" value="F:microtubule binding"/>
    <property type="evidence" value="ECO:0007669"/>
    <property type="project" value="InterPro"/>
</dbReference>
<sequence>MGAATSTELQLKLLLHDHEADAKNKDAELQVEEAVHMFVASELESGQHLQQLQIALELLLLHVRPEAWSSTASSQVYSADEGEEDAVTSATSNSAGWSACHRACATGNLALVAFVLQHYRAQFELQTRCNMGHVHEDEAHLHTMQGADGDRGLVYRAAELIYSSVAQQQHIYEFQVSVQIVGVYNEEINDLLASPDTTGNNGSEICLK</sequence>
<dbReference type="SUPFAM" id="SSF52540">
    <property type="entry name" value="P-loop containing nucleoside triphosphate hydrolases"/>
    <property type="match status" value="1"/>
</dbReference>
<dbReference type="Gene3D" id="3.40.850.10">
    <property type="entry name" value="Kinesin motor domain"/>
    <property type="match status" value="1"/>
</dbReference>
<dbReference type="InterPro" id="IPR001752">
    <property type="entry name" value="Kinesin_motor_dom"/>
</dbReference>
<evidence type="ECO:0000259" key="2">
    <source>
        <dbReference type="PROSITE" id="PS50067"/>
    </source>
</evidence>
<protein>
    <recommendedName>
        <fullName evidence="2">Kinesin motor domain-containing protein</fullName>
    </recommendedName>
</protein>
<reference evidence="3 4" key="1">
    <citation type="journal article" date="2006" name="Science">
        <title>Phytophthora genome sequences uncover evolutionary origins and mechanisms of pathogenesis.</title>
        <authorList>
            <person name="Tyler B.M."/>
            <person name="Tripathy S."/>
            <person name="Zhang X."/>
            <person name="Dehal P."/>
            <person name="Jiang R.H."/>
            <person name="Aerts A."/>
            <person name="Arredondo F.D."/>
            <person name="Baxter L."/>
            <person name="Bensasson D."/>
            <person name="Beynon J.L."/>
            <person name="Chapman J."/>
            <person name="Damasceno C.M."/>
            <person name="Dorrance A.E."/>
            <person name="Dou D."/>
            <person name="Dickerman A.W."/>
            <person name="Dubchak I.L."/>
            <person name="Garbelotto M."/>
            <person name="Gijzen M."/>
            <person name="Gordon S.G."/>
            <person name="Govers F."/>
            <person name="Grunwald N.J."/>
            <person name="Huang W."/>
            <person name="Ivors K.L."/>
            <person name="Jones R.W."/>
            <person name="Kamoun S."/>
            <person name="Krampis K."/>
            <person name="Lamour K.H."/>
            <person name="Lee M.K."/>
            <person name="McDonald W.H."/>
            <person name="Medina M."/>
            <person name="Meijer H.J."/>
            <person name="Nordberg E.K."/>
            <person name="Maclean D.J."/>
            <person name="Ospina-Giraldo M.D."/>
            <person name="Morris P.F."/>
            <person name="Phuntumart V."/>
            <person name="Putnam N.H."/>
            <person name="Rash S."/>
            <person name="Rose J.K."/>
            <person name="Sakihama Y."/>
            <person name="Salamov A.A."/>
            <person name="Savidor A."/>
            <person name="Scheuring C.F."/>
            <person name="Smith B.M."/>
            <person name="Sobral B.W."/>
            <person name="Terry A."/>
            <person name="Torto-Alalibo T.A."/>
            <person name="Win J."/>
            <person name="Xu Z."/>
            <person name="Zhang H."/>
            <person name="Grigoriev I.V."/>
            <person name="Rokhsar D.S."/>
            <person name="Boore J.L."/>
        </authorList>
    </citation>
    <scope>NUCLEOTIDE SEQUENCE [LARGE SCALE GENOMIC DNA]</scope>
    <source>
        <strain evidence="3 4">P6497</strain>
    </source>
</reference>
<dbReference type="InParanoid" id="G5AGS8"/>
<dbReference type="PROSITE" id="PS50067">
    <property type="entry name" value="KINESIN_MOTOR_2"/>
    <property type="match status" value="1"/>
</dbReference>
<gene>
    <name evidence="3" type="ORF">PHYSODRAFT_248072</name>
</gene>
<dbReference type="GO" id="GO:0007018">
    <property type="term" value="P:microtubule-based movement"/>
    <property type="evidence" value="ECO:0007669"/>
    <property type="project" value="InterPro"/>
</dbReference>
<dbReference type="EMBL" id="JH159167">
    <property type="protein sequence ID" value="EGZ05358.1"/>
    <property type="molecule type" value="Genomic_DNA"/>
</dbReference>
<comment type="similarity">
    <text evidence="1">Belongs to the TRAFAC class myosin-kinesin ATPase superfamily. Kinesin family.</text>
</comment>